<evidence type="ECO:0000256" key="4">
    <source>
        <dbReference type="ARBA" id="ARBA00022801"/>
    </source>
</evidence>
<keyword evidence="4" id="KW-0378">Hydrolase</keyword>
<evidence type="ECO:0000256" key="2">
    <source>
        <dbReference type="ARBA" id="ARBA00009759"/>
    </source>
</evidence>
<keyword evidence="3 6" id="KW-0479">Metal-binding</keyword>
<accession>A0A086TEV0</accession>
<proteinExistence type="inferred from homology"/>
<comment type="caution">
    <text evidence="7">The sequence shown here is derived from an EMBL/GenBank/DDBJ whole genome shotgun (WGS) entry which is preliminary data.</text>
</comment>
<evidence type="ECO:0000256" key="3">
    <source>
        <dbReference type="ARBA" id="ARBA00022723"/>
    </source>
</evidence>
<dbReference type="Pfam" id="PF00459">
    <property type="entry name" value="Inositol_P"/>
    <property type="match status" value="1"/>
</dbReference>
<comment type="cofactor">
    <cofactor evidence="1 6">
        <name>Mg(2+)</name>
        <dbReference type="ChEBI" id="CHEBI:18420"/>
    </cofactor>
</comment>
<evidence type="ECO:0000256" key="6">
    <source>
        <dbReference type="PIRSR" id="PIRSR600760-2"/>
    </source>
</evidence>
<dbReference type="GO" id="GO:0008441">
    <property type="term" value="F:3'(2'),5'-bisphosphate nucleotidase activity"/>
    <property type="evidence" value="ECO:0007669"/>
    <property type="project" value="TreeGrafter"/>
</dbReference>
<dbReference type="CDD" id="cd01517">
    <property type="entry name" value="PAP_phosphatase"/>
    <property type="match status" value="1"/>
</dbReference>
<dbReference type="HOGENOM" id="CLU_033446_1_1_1"/>
<feature type="binding site" evidence="6">
    <location>
        <position position="301"/>
    </location>
    <ligand>
        <name>Mg(2+)</name>
        <dbReference type="ChEBI" id="CHEBI:18420"/>
        <label>1</label>
        <note>catalytic</note>
    </ligand>
</feature>
<dbReference type="STRING" id="857340.A0A086TEV0"/>
<dbReference type="Gene3D" id="3.30.540.10">
    <property type="entry name" value="Fructose-1,6-Bisphosphatase, subunit A, domain 1"/>
    <property type="match status" value="1"/>
</dbReference>
<name>A0A086TEV0_HAPC1</name>
<dbReference type="InterPro" id="IPR000760">
    <property type="entry name" value="Inositol_monophosphatase-like"/>
</dbReference>
<dbReference type="Gene3D" id="3.40.190.80">
    <property type="match status" value="1"/>
</dbReference>
<dbReference type="InterPro" id="IPR051090">
    <property type="entry name" value="Inositol_monoP_superfamily"/>
</dbReference>
<dbReference type="GO" id="GO:0000103">
    <property type="term" value="P:sulfate assimilation"/>
    <property type="evidence" value="ECO:0007669"/>
    <property type="project" value="TreeGrafter"/>
</dbReference>
<dbReference type="InterPro" id="IPR020583">
    <property type="entry name" value="Inositol_monoP_metal-BS"/>
</dbReference>
<feature type="binding site" evidence="6">
    <location>
        <position position="138"/>
    </location>
    <ligand>
        <name>Mg(2+)</name>
        <dbReference type="ChEBI" id="CHEBI:18420"/>
        <label>1</label>
        <note>catalytic</note>
    </ligand>
</feature>
<keyword evidence="5 6" id="KW-0460">Magnesium</keyword>
<dbReference type="AlphaFoldDB" id="A0A086TEV0"/>
<gene>
    <name evidence="7" type="ORF">ACRE_011430</name>
</gene>
<keyword evidence="8" id="KW-1185">Reference proteome</keyword>
<dbReference type="SUPFAM" id="SSF56655">
    <property type="entry name" value="Carbohydrate phosphatase"/>
    <property type="match status" value="1"/>
</dbReference>
<evidence type="ECO:0000313" key="7">
    <source>
        <dbReference type="EMBL" id="KFH47882.1"/>
    </source>
</evidence>
<dbReference type="PROSITE" id="PS00629">
    <property type="entry name" value="IMP_1"/>
    <property type="match status" value="1"/>
</dbReference>
<dbReference type="OrthoDB" id="411145at2759"/>
<dbReference type="PANTHER" id="PTHR43200:SF2">
    <property type="entry name" value="3'(2'),5'-BISPHOSPHATE NUCLEOTIDASE"/>
    <property type="match status" value="1"/>
</dbReference>
<dbReference type="GO" id="GO:0046872">
    <property type="term" value="F:metal ion binding"/>
    <property type="evidence" value="ECO:0007669"/>
    <property type="project" value="UniProtKB-KW"/>
</dbReference>
<reference evidence="8" key="1">
    <citation type="journal article" date="2014" name="Genome Announc.">
        <title>Genome sequence and annotation of Acremonium chrysogenum, producer of the beta-lactam antibiotic cephalosporin C.</title>
        <authorList>
            <person name="Terfehr D."/>
            <person name="Dahlmann T.A."/>
            <person name="Specht T."/>
            <person name="Zadra I."/>
            <person name="Kuernsteiner H."/>
            <person name="Kueck U."/>
        </authorList>
    </citation>
    <scope>NUCLEOTIDE SEQUENCE [LARGE SCALE GENOMIC DNA]</scope>
    <source>
        <strain evidence="8">ATCC 11550 / CBS 779.69 / DSM 880 / IAM 14645 / JCM 23072 / IMI 49137</strain>
    </source>
</reference>
<evidence type="ECO:0000313" key="8">
    <source>
        <dbReference type="Proteomes" id="UP000029964"/>
    </source>
</evidence>
<comment type="similarity">
    <text evidence="2">Belongs to the inositol monophosphatase superfamily.</text>
</comment>
<feature type="binding site" evidence="6">
    <location>
        <position position="72"/>
    </location>
    <ligand>
        <name>Mg(2+)</name>
        <dbReference type="ChEBI" id="CHEBI:18420"/>
        <label>1</label>
        <note>catalytic</note>
    </ligand>
</feature>
<protein>
    <recommendedName>
        <fullName evidence="9">3'(2'),5'-bisphosphate nucleotidase-like protein</fullName>
    </recommendedName>
</protein>
<evidence type="ECO:0000256" key="5">
    <source>
        <dbReference type="ARBA" id="ARBA00022842"/>
    </source>
</evidence>
<dbReference type="EMBL" id="JPKY01000006">
    <property type="protein sequence ID" value="KFH47882.1"/>
    <property type="molecule type" value="Genomic_DNA"/>
</dbReference>
<dbReference type="Proteomes" id="UP000029964">
    <property type="component" value="Unassembled WGS sequence"/>
</dbReference>
<dbReference type="PANTHER" id="PTHR43200">
    <property type="entry name" value="PHOSPHATASE"/>
    <property type="match status" value="1"/>
</dbReference>
<evidence type="ECO:0008006" key="9">
    <source>
        <dbReference type="Google" id="ProtNLM"/>
    </source>
</evidence>
<sequence>MTTPSALPYARERALAEAAVLRAAILTKKVQSTVKAVSKDDKSPVTAADFAAQALLIAALRAAFPGDRFLGEEDSRELRKDPGLVTRVYELVSSVAPVDDPGTGAPLAIPASVEDTLALIDLGGQGQGGREGRFWVMDPVDGTKTFLRGQQYAVSLALIENGREVVGVLCCPNLRLADGRVDEDSVDPHGLGVMLTAVRGQGATVRTLSAPSATPYVLPPPERLARLSPPSDMKDLHIVDSRLSTAIRHDVIEQLAQQLGAKYPGTEVWSSHIRYTSLILGGADCQVRVPIQTGGNVYIWDHAGAQLIFTEVGGKITDLDGKEMDFGAGRQMAANRGMMVAREGVHGELLTLVNAIVAS</sequence>
<evidence type="ECO:0000256" key="1">
    <source>
        <dbReference type="ARBA" id="ARBA00001946"/>
    </source>
</evidence>
<organism evidence="7 8">
    <name type="scientific">Hapsidospora chrysogenum (strain ATCC 11550 / CBS 779.69 / DSM 880 / IAM 14645 / JCM 23072 / IMI 49137)</name>
    <name type="common">Acremonium chrysogenum</name>
    <dbReference type="NCBI Taxonomy" id="857340"/>
    <lineage>
        <taxon>Eukaryota</taxon>
        <taxon>Fungi</taxon>
        <taxon>Dikarya</taxon>
        <taxon>Ascomycota</taxon>
        <taxon>Pezizomycotina</taxon>
        <taxon>Sordariomycetes</taxon>
        <taxon>Hypocreomycetidae</taxon>
        <taxon>Hypocreales</taxon>
        <taxon>Bionectriaceae</taxon>
        <taxon>Hapsidospora</taxon>
    </lineage>
</organism>
<feature type="binding site" evidence="6">
    <location>
        <position position="141"/>
    </location>
    <ligand>
        <name>Mg(2+)</name>
        <dbReference type="ChEBI" id="CHEBI:18420"/>
        <label>1</label>
        <note>catalytic</note>
    </ligand>
</feature>